<dbReference type="InterPro" id="IPR020617">
    <property type="entry name" value="Thiolase_C"/>
</dbReference>
<dbReference type="PROSITE" id="PS00098">
    <property type="entry name" value="THIOLASE_1"/>
    <property type="match status" value="1"/>
</dbReference>
<dbReference type="PROSITE" id="PS00099">
    <property type="entry name" value="THIOLASE_3"/>
    <property type="match status" value="1"/>
</dbReference>
<dbReference type="FunFam" id="3.40.47.10:FF:000007">
    <property type="entry name" value="acetyl-CoA acetyltransferase, mitochondrial"/>
    <property type="match status" value="1"/>
</dbReference>
<feature type="active site" description="Proton acceptor" evidence="9">
    <location>
        <position position="378"/>
    </location>
</feature>
<evidence type="ECO:0000256" key="2">
    <source>
        <dbReference type="ARBA" id="ARBA00011881"/>
    </source>
</evidence>
<evidence type="ECO:0000256" key="7">
    <source>
        <dbReference type="ARBA" id="ARBA00022958"/>
    </source>
</evidence>
<comment type="caution">
    <text evidence="13">The sequence shown here is derived from an EMBL/GenBank/DDBJ whole genome shotgun (WGS) entry which is preliminary data.</text>
</comment>
<dbReference type="InterPro" id="IPR020615">
    <property type="entry name" value="Thiolase_acyl_enz_int_AS"/>
</dbReference>
<evidence type="ECO:0000256" key="1">
    <source>
        <dbReference type="ARBA" id="ARBA00010982"/>
    </source>
</evidence>
<feature type="active site" description="Proton acceptor" evidence="9">
    <location>
        <position position="348"/>
    </location>
</feature>
<feature type="domain" description="Thiolase N-terminal" evidence="11">
    <location>
        <begin position="5"/>
        <end position="262"/>
    </location>
</feature>
<dbReference type="RefSeq" id="WP_136401718.1">
    <property type="nucleotide sequence ID" value="NZ_SSNZ01000001.1"/>
</dbReference>
<feature type="domain" description="Thiolase C-terminal" evidence="12">
    <location>
        <begin position="269"/>
        <end position="391"/>
    </location>
</feature>
<dbReference type="Proteomes" id="UP000307507">
    <property type="component" value="Unassembled WGS sequence"/>
</dbReference>
<comment type="similarity">
    <text evidence="1 10">Belongs to the thiolase-like superfamily. Thiolase family.</text>
</comment>
<feature type="active site" description="Acyl-thioester intermediate" evidence="9">
    <location>
        <position position="89"/>
    </location>
</feature>
<dbReference type="InterPro" id="IPR002155">
    <property type="entry name" value="Thiolase"/>
</dbReference>
<keyword evidence="5" id="KW-0479">Metal-binding</keyword>
<evidence type="ECO:0000256" key="6">
    <source>
        <dbReference type="ARBA" id="ARBA00022946"/>
    </source>
</evidence>
<dbReference type="InterPro" id="IPR020616">
    <property type="entry name" value="Thiolase_N"/>
</dbReference>
<dbReference type="EMBL" id="SSNZ01000001">
    <property type="protein sequence ID" value="THF53195.1"/>
    <property type="molecule type" value="Genomic_DNA"/>
</dbReference>
<evidence type="ECO:0000256" key="10">
    <source>
        <dbReference type="RuleBase" id="RU003557"/>
    </source>
</evidence>
<evidence type="ECO:0000259" key="11">
    <source>
        <dbReference type="Pfam" id="PF00108"/>
    </source>
</evidence>
<dbReference type="PANTHER" id="PTHR18919">
    <property type="entry name" value="ACETYL-COA C-ACYLTRANSFERASE"/>
    <property type="match status" value="1"/>
</dbReference>
<dbReference type="SUPFAM" id="SSF53901">
    <property type="entry name" value="Thiolase-like"/>
    <property type="match status" value="2"/>
</dbReference>
<dbReference type="AlphaFoldDB" id="A0A4S4A5I3"/>
<evidence type="ECO:0000256" key="8">
    <source>
        <dbReference type="ARBA" id="ARBA00023315"/>
    </source>
</evidence>
<keyword evidence="14" id="KW-1185">Reference proteome</keyword>
<dbReference type="Pfam" id="PF00108">
    <property type="entry name" value="Thiolase_N"/>
    <property type="match status" value="1"/>
</dbReference>
<evidence type="ECO:0000256" key="3">
    <source>
        <dbReference type="ARBA" id="ARBA00012705"/>
    </source>
</evidence>
<sequence length="392" mass="40777">MSKKVVIVSAVRTPIGSFMGALSTVTAPQLGATAIKGALNKINLDPNLVDEVIMGNVVQAGVGQAPARQAAIYAGLPNSVVCTTVNKVCASGMKSIMQGAQAIMAGDAEIVVAGGMENMSLIPHYVHLRNGYKFGPASMVDGMQKDGLTDAYDNNAMGVAADLCATEYKITREEQDAFAIQSYERSAKAWDANKFDNEIVPVAVPQRKGDPIMVTKDEEYTNVKLDKIPTLNAVFTKDGTVTAANASTINDGAAAVVLMSEDKANALGLKPLAYIKSYADAAQEPKWFTTAPAKALPKALDKAGIALSDVDFFEFNEAFSVVGLANAKILGLENDKVNVNGGAVSLGHPLGCSGARIVVTLLNVLEQNNAKIGAAAICNGGGGASAIVIERA</sequence>
<dbReference type="GO" id="GO:0006635">
    <property type="term" value="P:fatty acid beta-oxidation"/>
    <property type="evidence" value="ECO:0007669"/>
    <property type="project" value="TreeGrafter"/>
</dbReference>
<dbReference type="PIRSF" id="PIRSF000429">
    <property type="entry name" value="Ac-CoA_Ac_transf"/>
    <property type="match status" value="1"/>
</dbReference>
<reference evidence="13 14" key="1">
    <citation type="submission" date="2019-04" db="EMBL/GenBank/DDBJ databases">
        <title>Flavobacterium sp. nov. isolated from construction timber.</title>
        <authorList>
            <person name="Lin S.-Y."/>
            <person name="Chang C.-T."/>
            <person name="Young C.-C."/>
        </authorList>
    </citation>
    <scope>NUCLEOTIDE SEQUENCE [LARGE SCALE GENOMIC DNA]</scope>
    <source>
        <strain evidence="13 14">CC-CTC003</strain>
    </source>
</reference>
<accession>A0A4S4A5I3</accession>
<dbReference type="PANTHER" id="PTHR18919:SF156">
    <property type="entry name" value="ACETYL-COA ACETYLTRANSFERASE, MITOCHONDRIAL"/>
    <property type="match status" value="1"/>
</dbReference>
<dbReference type="Pfam" id="PF02803">
    <property type="entry name" value="Thiolase_C"/>
    <property type="match status" value="1"/>
</dbReference>
<organism evidence="13 14">
    <name type="scientific">Flavobacterium supellecticarium</name>
    <dbReference type="NCBI Taxonomy" id="2565924"/>
    <lineage>
        <taxon>Bacteria</taxon>
        <taxon>Pseudomonadati</taxon>
        <taxon>Bacteroidota</taxon>
        <taxon>Flavobacteriia</taxon>
        <taxon>Flavobacteriales</taxon>
        <taxon>Flavobacteriaceae</taxon>
        <taxon>Flavobacterium</taxon>
    </lineage>
</organism>
<evidence type="ECO:0000259" key="12">
    <source>
        <dbReference type="Pfam" id="PF02803"/>
    </source>
</evidence>
<dbReference type="NCBIfam" id="TIGR01930">
    <property type="entry name" value="AcCoA-C-Actrans"/>
    <property type="match status" value="1"/>
</dbReference>
<keyword evidence="4 10" id="KW-0808">Transferase</keyword>
<protein>
    <recommendedName>
        <fullName evidence="3">acetyl-CoA C-acetyltransferase</fullName>
        <ecNumber evidence="3">2.3.1.9</ecNumber>
    </recommendedName>
</protein>
<dbReference type="InterPro" id="IPR016039">
    <property type="entry name" value="Thiolase-like"/>
</dbReference>
<evidence type="ECO:0000256" key="9">
    <source>
        <dbReference type="PIRSR" id="PIRSR000429-1"/>
    </source>
</evidence>
<evidence type="ECO:0000313" key="14">
    <source>
        <dbReference type="Proteomes" id="UP000307507"/>
    </source>
</evidence>
<proteinExistence type="inferred from homology"/>
<evidence type="ECO:0000256" key="5">
    <source>
        <dbReference type="ARBA" id="ARBA00022723"/>
    </source>
</evidence>
<dbReference type="InterPro" id="IPR020610">
    <property type="entry name" value="Thiolase_AS"/>
</dbReference>
<dbReference type="GO" id="GO:0046872">
    <property type="term" value="F:metal ion binding"/>
    <property type="evidence" value="ECO:0007669"/>
    <property type="project" value="UniProtKB-KW"/>
</dbReference>
<evidence type="ECO:0000313" key="13">
    <source>
        <dbReference type="EMBL" id="THF53195.1"/>
    </source>
</evidence>
<keyword evidence="7" id="KW-0630">Potassium</keyword>
<dbReference type="GO" id="GO:0003985">
    <property type="term" value="F:acetyl-CoA C-acetyltransferase activity"/>
    <property type="evidence" value="ECO:0007669"/>
    <property type="project" value="UniProtKB-EC"/>
</dbReference>
<dbReference type="EC" id="2.3.1.9" evidence="3"/>
<name>A0A4S4A5I3_9FLAO</name>
<comment type="subunit">
    <text evidence="2">Homotetramer.</text>
</comment>
<keyword evidence="6" id="KW-0809">Transit peptide</keyword>
<gene>
    <name evidence="13" type="ORF">E6C50_03060</name>
</gene>
<keyword evidence="8 10" id="KW-0012">Acyltransferase</keyword>
<dbReference type="InterPro" id="IPR020613">
    <property type="entry name" value="Thiolase_CS"/>
</dbReference>
<dbReference type="OrthoDB" id="9764892at2"/>
<dbReference type="Gene3D" id="3.40.47.10">
    <property type="match status" value="1"/>
</dbReference>
<dbReference type="CDD" id="cd00751">
    <property type="entry name" value="thiolase"/>
    <property type="match status" value="1"/>
</dbReference>
<dbReference type="PROSITE" id="PS00737">
    <property type="entry name" value="THIOLASE_2"/>
    <property type="match status" value="1"/>
</dbReference>
<evidence type="ECO:0000256" key="4">
    <source>
        <dbReference type="ARBA" id="ARBA00022679"/>
    </source>
</evidence>